<dbReference type="Proteomes" id="UP000663829">
    <property type="component" value="Unassembled WGS sequence"/>
</dbReference>
<organism evidence="1 3">
    <name type="scientific">Didymodactylos carnosus</name>
    <dbReference type="NCBI Taxonomy" id="1234261"/>
    <lineage>
        <taxon>Eukaryota</taxon>
        <taxon>Metazoa</taxon>
        <taxon>Spiralia</taxon>
        <taxon>Gnathifera</taxon>
        <taxon>Rotifera</taxon>
        <taxon>Eurotatoria</taxon>
        <taxon>Bdelloidea</taxon>
        <taxon>Philodinida</taxon>
        <taxon>Philodinidae</taxon>
        <taxon>Didymodactylos</taxon>
    </lineage>
</organism>
<sequence>QLSDKFTLDEVAKVVTDKLGKPENGGSLRYIVKGKEFSADDPREFEGQKKLITSGVTVYVCQRMRRG</sequence>
<proteinExistence type="predicted"/>
<protein>
    <recommendedName>
        <fullName evidence="4">Ubiquitin-like domain-containing protein</fullName>
    </recommendedName>
</protein>
<feature type="non-terminal residue" evidence="1">
    <location>
        <position position="67"/>
    </location>
</feature>
<evidence type="ECO:0000313" key="3">
    <source>
        <dbReference type="Proteomes" id="UP000663829"/>
    </source>
</evidence>
<comment type="caution">
    <text evidence="1">The sequence shown here is derived from an EMBL/GenBank/DDBJ whole genome shotgun (WGS) entry which is preliminary data.</text>
</comment>
<evidence type="ECO:0000313" key="2">
    <source>
        <dbReference type="EMBL" id="CAF4663624.1"/>
    </source>
</evidence>
<dbReference type="Proteomes" id="UP000681722">
    <property type="component" value="Unassembled WGS sequence"/>
</dbReference>
<evidence type="ECO:0000313" key="1">
    <source>
        <dbReference type="EMBL" id="CAF1676143.1"/>
    </source>
</evidence>
<dbReference type="EMBL" id="CAJNOQ010063666">
    <property type="protein sequence ID" value="CAF1676143.1"/>
    <property type="molecule type" value="Genomic_DNA"/>
</dbReference>
<dbReference type="EMBL" id="CAJOBC010147129">
    <property type="protein sequence ID" value="CAF4663624.1"/>
    <property type="molecule type" value="Genomic_DNA"/>
</dbReference>
<evidence type="ECO:0008006" key="4">
    <source>
        <dbReference type="Google" id="ProtNLM"/>
    </source>
</evidence>
<keyword evidence="3" id="KW-1185">Reference proteome</keyword>
<reference evidence="1" key="1">
    <citation type="submission" date="2021-02" db="EMBL/GenBank/DDBJ databases">
        <authorList>
            <person name="Nowell W R."/>
        </authorList>
    </citation>
    <scope>NUCLEOTIDE SEQUENCE</scope>
</reference>
<dbReference type="AlphaFoldDB" id="A0A816GN05"/>
<name>A0A816GN05_9BILA</name>
<gene>
    <name evidence="1" type="ORF">GPM918_LOCUS46475</name>
    <name evidence="2" type="ORF">SRO942_LOCUS50702</name>
</gene>
<feature type="non-terminal residue" evidence="1">
    <location>
        <position position="1"/>
    </location>
</feature>
<accession>A0A816GN05</accession>